<keyword evidence="10" id="KW-1185">Reference proteome</keyword>
<name>A0A8X8B1P9_BRACI</name>
<comment type="catalytic activity">
    <reaction evidence="8">
        <text>O-phospho-L-threonyl-[protein] + H2O = L-threonyl-[protein] + phosphate</text>
        <dbReference type="Rhea" id="RHEA:47004"/>
        <dbReference type="Rhea" id="RHEA-COMP:11060"/>
        <dbReference type="Rhea" id="RHEA-COMP:11605"/>
        <dbReference type="ChEBI" id="CHEBI:15377"/>
        <dbReference type="ChEBI" id="CHEBI:30013"/>
        <dbReference type="ChEBI" id="CHEBI:43474"/>
        <dbReference type="ChEBI" id="CHEBI:61977"/>
        <dbReference type="EC" id="3.1.3.16"/>
    </reaction>
</comment>
<keyword evidence="5" id="KW-0904">Protein phosphatase</keyword>
<evidence type="ECO:0000256" key="3">
    <source>
        <dbReference type="ARBA" id="ARBA00022723"/>
    </source>
</evidence>
<evidence type="ECO:0000256" key="1">
    <source>
        <dbReference type="ARBA" id="ARBA00001936"/>
    </source>
</evidence>
<dbReference type="EC" id="3.1.3.16" evidence="2"/>
<dbReference type="EMBL" id="JAAMPC010000003">
    <property type="protein sequence ID" value="KAG2320589.1"/>
    <property type="molecule type" value="Genomic_DNA"/>
</dbReference>
<evidence type="ECO:0000256" key="7">
    <source>
        <dbReference type="ARBA" id="ARBA00047761"/>
    </source>
</evidence>
<sequence length="101" mass="11755">MLQIPQASAYHPIYTSLTHIYIYIYHDSPQPSLLELKAPINIFGNIPGQYSGMLRLLDYGSFPPTANYLFLGDYMDQRWQSLETISLLLAYKIKYPRIFSF</sequence>
<evidence type="ECO:0000256" key="5">
    <source>
        <dbReference type="ARBA" id="ARBA00022912"/>
    </source>
</evidence>
<evidence type="ECO:0000256" key="2">
    <source>
        <dbReference type="ARBA" id="ARBA00013081"/>
    </source>
</evidence>
<dbReference type="GO" id="GO:0005634">
    <property type="term" value="C:nucleus"/>
    <property type="evidence" value="ECO:0007669"/>
    <property type="project" value="TreeGrafter"/>
</dbReference>
<gene>
    <name evidence="9" type="ORF">Bca52824_013802</name>
</gene>
<evidence type="ECO:0000256" key="8">
    <source>
        <dbReference type="ARBA" id="ARBA00048336"/>
    </source>
</evidence>
<dbReference type="GO" id="GO:0004722">
    <property type="term" value="F:protein serine/threonine phosphatase activity"/>
    <property type="evidence" value="ECO:0007669"/>
    <property type="project" value="UniProtKB-EC"/>
</dbReference>
<dbReference type="PRINTS" id="PR00114">
    <property type="entry name" value="STPHPHTASE"/>
</dbReference>
<dbReference type="AlphaFoldDB" id="A0A8X8B1P9"/>
<dbReference type="InterPro" id="IPR006186">
    <property type="entry name" value="Ser/Thr-sp_prot-phosphatase"/>
</dbReference>
<dbReference type="InterPro" id="IPR029052">
    <property type="entry name" value="Metallo-depent_PP-like"/>
</dbReference>
<protein>
    <recommendedName>
        <fullName evidence="2">protein-serine/threonine phosphatase</fullName>
        <ecNumber evidence="2">3.1.3.16</ecNumber>
    </recommendedName>
</protein>
<comment type="cofactor">
    <cofactor evidence="1">
        <name>Mn(2+)</name>
        <dbReference type="ChEBI" id="CHEBI:29035"/>
    </cofactor>
</comment>
<reference evidence="9 10" key="1">
    <citation type="submission" date="2020-02" db="EMBL/GenBank/DDBJ databases">
        <authorList>
            <person name="Ma Q."/>
            <person name="Huang Y."/>
            <person name="Song X."/>
            <person name="Pei D."/>
        </authorList>
    </citation>
    <scope>NUCLEOTIDE SEQUENCE [LARGE SCALE GENOMIC DNA]</scope>
    <source>
        <strain evidence="9">Sxm20200214</strain>
        <tissue evidence="9">Leaf</tissue>
    </source>
</reference>
<dbReference type="GO" id="GO:0005737">
    <property type="term" value="C:cytoplasm"/>
    <property type="evidence" value="ECO:0007669"/>
    <property type="project" value="TreeGrafter"/>
</dbReference>
<dbReference type="SUPFAM" id="SSF56300">
    <property type="entry name" value="Metallo-dependent phosphatases"/>
    <property type="match status" value="1"/>
</dbReference>
<keyword evidence="6" id="KW-0464">Manganese</keyword>
<accession>A0A8X8B1P9</accession>
<dbReference type="PANTHER" id="PTHR11668">
    <property type="entry name" value="SERINE/THREONINE PROTEIN PHOSPHATASE"/>
    <property type="match status" value="1"/>
</dbReference>
<dbReference type="OrthoDB" id="1930084at2759"/>
<evidence type="ECO:0000313" key="10">
    <source>
        <dbReference type="Proteomes" id="UP000886595"/>
    </source>
</evidence>
<organism evidence="9 10">
    <name type="scientific">Brassica carinata</name>
    <name type="common">Ethiopian mustard</name>
    <name type="synonym">Abyssinian cabbage</name>
    <dbReference type="NCBI Taxonomy" id="52824"/>
    <lineage>
        <taxon>Eukaryota</taxon>
        <taxon>Viridiplantae</taxon>
        <taxon>Streptophyta</taxon>
        <taxon>Embryophyta</taxon>
        <taxon>Tracheophyta</taxon>
        <taxon>Spermatophyta</taxon>
        <taxon>Magnoliopsida</taxon>
        <taxon>eudicotyledons</taxon>
        <taxon>Gunneridae</taxon>
        <taxon>Pentapetalae</taxon>
        <taxon>rosids</taxon>
        <taxon>malvids</taxon>
        <taxon>Brassicales</taxon>
        <taxon>Brassicaceae</taxon>
        <taxon>Brassiceae</taxon>
        <taxon>Brassica</taxon>
    </lineage>
</organism>
<dbReference type="Gene3D" id="3.60.21.10">
    <property type="match status" value="1"/>
</dbReference>
<keyword evidence="3" id="KW-0479">Metal-binding</keyword>
<dbReference type="InterPro" id="IPR050341">
    <property type="entry name" value="PP1_catalytic_subunit"/>
</dbReference>
<dbReference type="GO" id="GO:0046872">
    <property type="term" value="F:metal ion binding"/>
    <property type="evidence" value="ECO:0007669"/>
    <property type="project" value="UniProtKB-KW"/>
</dbReference>
<evidence type="ECO:0000256" key="6">
    <source>
        <dbReference type="ARBA" id="ARBA00023211"/>
    </source>
</evidence>
<comment type="caution">
    <text evidence="9">The sequence shown here is derived from an EMBL/GenBank/DDBJ whole genome shotgun (WGS) entry which is preliminary data.</text>
</comment>
<comment type="catalytic activity">
    <reaction evidence="7">
        <text>O-phospho-L-seryl-[protein] + H2O = L-seryl-[protein] + phosphate</text>
        <dbReference type="Rhea" id="RHEA:20629"/>
        <dbReference type="Rhea" id="RHEA-COMP:9863"/>
        <dbReference type="Rhea" id="RHEA-COMP:11604"/>
        <dbReference type="ChEBI" id="CHEBI:15377"/>
        <dbReference type="ChEBI" id="CHEBI:29999"/>
        <dbReference type="ChEBI" id="CHEBI:43474"/>
        <dbReference type="ChEBI" id="CHEBI:83421"/>
        <dbReference type="EC" id="3.1.3.16"/>
    </reaction>
</comment>
<keyword evidence="4" id="KW-0378">Hydrolase</keyword>
<evidence type="ECO:0000313" key="9">
    <source>
        <dbReference type="EMBL" id="KAG2320589.1"/>
    </source>
</evidence>
<dbReference type="Proteomes" id="UP000886595">
    <property type="component" value="Unassembled WGS sequence"/>
</dbReference>
<evidence type="ECO:0000256" key="4">
    <source>
        <dbReference type="ARBA" id="ARBA00022801"/>
    </source>
</evidence>
<dbReference type="PANTHER" id="PTHR11668:SF300">
    <property type="entry name" value="SERINE_THREONINE-PROTEIN PHOSPHATASE"/>
    <property type="match status" value="1"/>
</dbReference>
<proteinExistence type="predicted"/>